<gene>
    <name evidence="4" type="ORF">FC24_GL002088</name>
</gene>
<dbReference type="InterPro" id="IPR001451">
    <property type="entry name" value="Hexapep"/>
</dbReference>
<dbReference type="InterPro" id="IPR018357">
    <property type="entry name" value="Hexapep_transf_CS"/>
</dbReference>
<reference evidence="4 5" key="1">
    <citation type="journal article" date="2015" name="Genome Announc.">
        <title>Expanding the biotechnology potential of lactobacilli through comparative genomics of 213 strains and associated genera.</title>
        <authorList>
            <person name="Sun Z."/>
            <person name="Harris H.M."/>
            <person name="McCann A."/>
            <person name="Guo C."/>
            <person name="Argimon S."/>
            <person name="Zhang W."/>
            <person name="Yang X."/>
            <person name="Jeffery I.B."/>
            <person name="Cooney J.C."/>
            <person name="Kagawa T.F."/>
            <person name="Liu W."/>
            <person name="Song Y."/>
            <person name="Salvetti E."/>
            <person name="Wrobel A."/>
            <person name="Rasinkangas P."/>
            <person name="Parkhill J."/>
            <person name="Rea M.C."/>
            <person name="O'Sullivan O."/>
            <person name="Ritari J."/>
            <person name="Douillard F.P."/>
            <person name="Paul Ross R."/>
            <person name="Yang R."/>
            <person name="Briner A.E."/>
            <person name="Felis G.E."/>
            <person name="de Vos W.M."/>
            <person name="Barrangou R."/>
            <person name="Klaenhammer T.R."/>
            <person name="Caufield P.W."/>
            <person name="Cui Y."/>
            <person name="Zhang H."/>
            <person name="O'Toole P.W."/>
        </authorList>
    </citation>
    <scope>NUCLEOTIDE SEQUENCE [LARGE SCALE GENOMIC DNA]</scope>
    <source>
        <strain evidence="4 5">DSM 20253</strain>
    </source>
</reference>
<dbReference type="Proteomes" id="UP000051638">
    <property type="component" value="Unassembled WGS sequence"/>
</dbReference>
<name>A0A0R2D6I4_9LACO</name>
<comment type="similarity">
    <text evidence="1">Belongs to the transferase hexapeptide repeat family.</text>
</comment>
<dbReference type="GO" id="GO:0008374">
    <property type="term" value="F:O-acyltransferase activity"/>
    <property type="evidence" value="ECO:0007669"/>
    <property type="project" value="TreeGrafter"/>
</dbReference>
<dbReference type="STRING" id="1423796.FC24_GL002088"/>
<accession>A0A0R2D6I4</accession>
<keyword evidence="5" id="KW-1185">Reference proteome</keyword>
<comment type="caution">
    <text evidence="4">The sequence shown here is derived from an EMBL/GenBank/DDBJ whole genome shotgun (WGS) entry which is preliminary data.</text>
</comment>
<dbReference type="Pfam" id="PF00132">
    <property type="entry name" value="Hexapep"/>
    <property type="match status" value="1"/>
</dbReference>
<dbReference type="Gene3D" id="2.160.10.10">
    <property type="entry name" value="Hexapeptide repeat proteins"/>
    <property type="match status" value="1"/>
</dbReference>
<evidence type="ECO:0000256" key="2">
    <source>
        <dbReference type="ARBA" id="ARBA00022679"/>
    </source>
</evidence>
<dbReference type="AlphaFoldDB" id="A0A0R2D6I4"/>
<evidence type="ECO:0000256" key="3">
    <source>
        <dbReference type="ARBA" id="ARBA00022737"/>
    </source>
</evidence>
<evidence type="ECO:0000313" key="4">
    <source>
        <dbReference type="EMBL" id="KRM95555.1"/>
    </source>
</evidence>
<sequence>MTVMRPDDQQQLIAQNQRLLQHLNTGRYNPAEIRQLLGELIGQHIASSVEVRLPFLTDFGGNIQLGQHIFINSNVMFADRGGIAVADYVIIGPSVCLLTVNPHQKAPIRLAKHAWLGAGALILPGVTIGHHAVVGAGAVVTKSVPPHTTVAGVPAKIVSQS</sequence>
<dbReference type="PATRIC" id="fig|1423796.3.peg.2117"/>
<evidence type="ECO:0000313" key="5">
    <source>
        <dbReference type="Proteomes" id="UP000051638"/>
    </source>
</evidence>
<keyword evidence="3" id="KW-0677">Repeat</keyword>
<dbReference type="PROSITE" id="PS00101">
    <property type="entry name" value="HEXAPEP_TRANSFERASES"/>
    <property type="match status" value="1"/>
</dbReference>
<dbReference type="EMBL" id="AYYI01000066">
    <property type="protein sequence ID" value="KRM95555.1"/>
    <property type="molecule type" value="Genomic_DNA"/>
</dbReference>
<dbReference type="PANTHER" id="PTHR23416:SF23">
    <property type="entry name" value="ACETYLTRANSFERASE C18B11.09C-RELATED"/>
    <property type="match status" value="1"/>
</dbReference>
<dbReference type="InterPro" id="IPR051159">
    <property type="entry name" value="Hexapeptide_acetyltransf"/>
</dbReference>
<dbReference type="PANTHER" id="PTHR23416">
    <property type="entry name" value="SIALIC ACID SYNTHASE-RELATED"/>
    <property type="match status" value="1"/>
</dbReference>
<dbReference type="InterPro" id="IPR011004">
    <property type="entry name" value="Trimer_LpxA-like_sf"/>
</dbReference>
<organism evidence="4 5">
    <name type="scientific">Loigolactobacillus rennini DSM 20253</name>
    <dbReference type="NCBI Taxonomy" id="1423796"/>
    <lineage>
        <taxon>Bacteria</taxon>
        <taxon>Bacillati</taxon>
        <taxon>Bacillota</taxon>
        <taxon>Bacilli</taxon>
        <taxon>Lactobacillales</taxon>
        <taxon>Lactobacillaceae</taxon>
        <taxon>Loigolactobacillus</taxon>
    </lineage>
</organism>
<evidence type="ECO:0000256" key="1">
    <source>
        <dbReference type="ARBA" id="ARBA00007274"/>
    </source>
</evidence>
<keyword evidence="2 4" id="KW-0808">Transferase</keyword>
<dbReference type="SUPFAM" id="SSF51161">
    <property type="entry name" value="Trimeric LpxA-like enzymes"/>
    <property type="match status" value="1"/>
</dbReference>
<dbReference type="OrthoDB" id="9812571at2"/>
<protein>
    <submittedName>
        <fullName evidence="4">Maltose o-acetyltransferase</fullName>
    </submittedName>
</protein>
<proteinExistence type="inferred from homology"/>